<sequence>MRGERFAIDPAMPDAHHWMWMLHGAAAAAEAAGEQVHRTALDPTDLLNKVFAARGWRELFVRVLEIARAYRPNLVLRDDLDCSGYVTAEVLEIPHVAMSGGPTILLDPQRLADPLAAHGTKFGLSTSGHGLYGYGRVDYVPTEYDFMKHEWPQVFRFRQPVLTRPGERLPSWIADLPADRPLVFAAMGTGVPMYAALQRDGVQLPSTIDPRARFRLVLDALSQLDCVAVVVTGGMDVSDLPRADHVHVTDAVPQPLVLEIADLFLTHDGYNGIREALRSGVPMVAYPEGYDQVHNSARIAELGLGVTVDNSPADAVVEACDKVLADQSFRTRARTARQHVLALPDVHSAPAMLEQFVQTNSYRS</sequence>
<feature type="domain" description="Erythromycin biosynthesis protein CIII-like C-terminal" evidence="1">
    <location>
        <begin position="216"/>
        <end position="345"/>
    </location>
</feature>
<dbReference type="CDD" id="cd03784">
    <property type="entry name" value="GT1_Gtf-like"/>
    <property type="match status" value="1"/>
</dbReference>
<evidence type="ECO:0000313" key="3">
    <source>
        <dbReference type="Proteomes" id="UP001521150"/>
    </source>
</evidence>
<dbReference type="Proteomes" id="UP001521150">
    <property type="component" value="Unassembled WGS sequence"/>
</dbReference>
<evidence type="ECO:0000313" key="2">
    <source>
        <dbReference type="EMBL" id="MCE7007103.1"/>
    </source>
</evidence>
<name>A0ABS8ZGZ7_9PSEU</name>
<dbReference type="PANTHER" id="PTHR48050:SF13">
    <property type="entry name" value="STEROL 3-BETA-GLUCOSYLTRANSFERASE UGT80A2"/>
    <property type="match status" value="1"/>
</dbReference>
<dbReference type="InterPro" id="IPR010610">
    <property type="entry name" value="EryCIII-like_C"/>
</dbReference>
<reference evidence="2 3" key="1">
    <citation type="submission" date="2021-12" db="EMBL/GenBank/DDBJ databases">
        <title>Genome sequence of Kibdelosporangium philippinense ATCC 49844.</title>
        <authorList>
            <person name="Fedorov E.A."/>
            <person name="Omeragic M."/>
            <person name="Shalygina K.F."/>
            <person name="Maclea K.S."/>
        </authorList>
    </citation>
    <scope>NUCLEOTIDE SEQUENCE [LARGE SCALE GENOMIC DNA]</scope>
    <source>
        <strain evidence="2 3">ATCC 49844</strain>
    </source>
</reference>
<organism evidence="2 3">
    <name type="scientific">Kibdelosporangium philippinense</name>
    <dbReference type="NCBI Taxonomy" id="211113"/>
    <lineage>
        <taxon>Bacteria</taxon>
        <taxon>Bacillati</taxon>
        <taxon>Actinomycetota</taxon>
        <taxon>Actinomycetes</taxon>
        <taxon>Pseudonocardiales</taxon>
        <taxon>Pseudonocardiaceae</taxon>
        <taxon>Kibdelosporangium</taxon>
    </lineage>
</organism>
<dbReference type="EMBL" id="JAJVCN010000002">
    <property type="protein sequence ID" value="MCE7007103.1"/>
    <property type="molecule type" value="Genomic_DNA"/>
</dbReference>
<proteinExistence type="predicted"/>
<evidence type="ECO:0000259" key="1">
    <source>
        <dbReference type="Pfam" id="PF06722"/>
    </source>
</evidence>
<comment type="caution">
    <text evidence="2">The sequence shown here is derived from an EMBL/GenBank/DDBJ whole genome shotgun (WGS) entry which is preliminary data.</text>
</comment>
<dbReference type="PANTHER" id="PTHR48050">
    <property type="entry name" value="STEROL 3-BETA-GLUCOSYLTRANSFERASE"/>
    <property type="match status" value="1"/>
</dbReference>
<dbReference type="SUPFAM" id="SSF53756">
    <property type="entry name" value="UDP-Glycosyltransferase/glycogen phosphorylase"/>
    <property type="match status" value="1"/>
</dbReference>
<dbReference type="RefSeq" id="WP_233728495.1">
    <property type="nucleotide sequence ID" value="NZ_JAJVCN010000002.1"/>
</dbReference>
<dbReference type="InterPro" id="IPR002213">
    <property type="entry name" value="UDP_glucos_trans"/>
</dbReference>
<keyword evidence="3" id="KW-1185">Reference proteome</keyword>
<dbReference type="Pfam" id="PF06722">
    <property type="entry name" value="EryCIII-like_C"/>
    <property type="match status" value="1"/>
</dbReference>
<gene>
    <name evidence="2" type="ORF">LWC34_30380</name>
</gene>
<dbReference type="Gene3D" id="3.40.50.2000">
    <property type="entry name" value="Glycogen Phosphorylase B"/>
    <property type="match status" value="2"/>
</dbReference>
<accession>A0ABS8ZGZ7</accession>
<protein>
    <submittedName>
        <fullName evidence="2">Glycosyltransferase</fullName>
    </submittedName>
</protein>
<dbReference type="InterPro" id="IPR050426">
    <property type="entry name" value="Glycosyltransferase_28"/>
</dbReference>